<dbReference type="PANTHER" id="PTHR24322">
    <property type="entry name" value="PKSB"/>
    <property type="match status" value="1"/>
</dbReference>
<dbReference type="InterPro" id="IPR020904">
    <property type="entry name" value="Sc_DH/Rdtase_CS"/>
</dbReference>
<dbReference type="Pfam" id="PF00106">
    <property type="entry name" value="adh_short"/>
    <property type="match status" value="1"/>
</dbReference>
<keyword evidence="5" id="KW-1185">Reference proteome</keyword>
<comment type="similarity">
    <text evidence="1">Belongs to the short-chain dehydrogenases/reductases (SDR) family.</text>
</comment>
<protein>
    <submittedName>
        <fullName evidence="4">Uncharacterized protein</fullName>
    </submittedName>
</protein>
<proteinExistence type="inferred from homology"/>
<dbReference type="Proteomes" id="UP001213799">
    <property type="component" value="Unassembled WGS sequence"/>
</dbReference>
<name>A0AAD6E7T9_9EURO</name>
<keyword evidence="3" id="KW-0560">Oxidoreductase</keyword>
<dbReference type="RefSeq" id="XP_056753475.1">
    <property type="nucleotide sequence ID" value="XM_056897690.1"/>
</dbReference>
<dbReference type="InterPro" id="IPR002347">
    <property type="entry name" value="SDR_fam"/>
</dbReference>
<evidence type="ECO:0000256" key="3">
    <source>
        <dbReference type="ARBA" id="ARBA00023002"/>
    </source>
</evidence>
<gene>
    <name evidence="4" type="ORF">N7537_006633</name>
</gene>
<dbReference type="SUPFAM" id="SSF51735">
    <property type="entry name" value="NAD(P)-binding Rossmann-fold domains"/>
    <property type="match status" value="1"/>
</dbReference>
<evidence type="ECO:0000313" key="4">
    <source>
        <dbReference type="EMBL" id="KAJ5603677.1"/>
    </source>
</evidence>
<keyword evidence="2" id="KW-0521">NADP</keyword>
<dbReference type="PROSITE" id="PS00061">
    <property type="entry name" value="ADH_SHORT"/>
    <property type="match status" value="1"/>
</dbReference>
<evidence type="ECO:0000256" key="1">
    <source>
        <dbReference type="ARBA" id="ARBA00006484"/>
    </source>
</evidence>
<dbReference type="Gene3D" id="3.40.50.720">
    <property type="entry name" value="NAD(P)-binding Rossmann-like Domain"/>
    <property type="match status" value="1"/>
</dbReference>
<organism evidence="4 5">
    <name type="scientific">Penicillium hordei</name>
    <dbReference type="NCBI Taxonomy" id="40994"/>
    <lineage>
        <taxon>Eukaryota</taxon>
        <taxon>Fungi</taxon>
        <taxon>Dikarya</taxon>
        <taxon>Ascomycota</taxon>
        <taxon>Pezizomycotina</taxon>
        <taxon>Eurotiomycetes</taxon>
        <taxon>Eurotiomycetidae</taxon>
        <taxon>Eurotiales</taxon>
        <taxon>Aspergillaceae</taxon>
        <taxon>Penicillium</taxon>
    </lineage>
</organism>
<accession>A0AAD6E7T9</accession>
<evidence type="ECO:0000313" key="5">
    <source>
        <dbReference type="Proteomes" id="UP001213799"/>
    </source>
</evidence>
<dbReference type="GeneID" id="81587932"/>
<comment type="caution">
    <text evidence="4">The sequence shown here is derived from an EMBL/GenBank/DDBJ whole genome shotgun (WGS) entry which is preliminary data.</text>
</comment>
<sequence>MSWISHLLAMCKESPIKFGRTMETQPSRDRISQATRKMFEVHIMVHFILVKQFLSAMIKSNHGHIVTVASMASFMTQAQNVDYACTKAAVLAFHEGLGQKLKYRYKTPKARTTSSNFNDFCLGPETVADVIVKHLYSGYGGQLILPERLSIMSGARGFPSWLQEFLRGTMSRTLEAIKH</sequence>
<reference evidence="4" key="2">
    <citation type="submission" date="2023-01" db="EMBL/GenBank/DDBJ databases">
        <authorList>
            <person name="Petersen C."/>
        </authorList>
    </citation>
    <scope>NUCLEOTIDE SEQUENCE</scope>
    <source>
        <strain evidence="4">IBT 12815</strain>
    </source>
</reference>
<reference evidence="4" key="1">
    <citation type="journal article" date="2023" name="IMA Fungus">
        <title>Comparative genomic study of the Penicillium genus elucidates a diverse pangenome and 15 lateral gene transfer events.</title>
        <authorList>
            <person name="Petersen C."/>
            <person name="Sorensen T."/>
            <person name="Nielsen M.R."/>
            <person name="Sondergaard T.E."/>
            <person name="Sorensen J.L."/>
            <person name="Fitzpatrick D.A."/>
            <person name="Frisvad J.C."/>
            <person name="Nielsen K.L."/>
        </authorList>
    </citation>
    <scope>NUCLEOTIDE SEQUENCE</scope>
    <source>
        <strain evidence="4">IBT 12815</strain>
    </source>
</reference>
<dbReference type="EMBL" id="JAQJAE010000003">
    <property type="protein sequence ID" value="KAJ5603677.1"/>
    <property type="molecule type" value="Genomic_DNA"/>
</dbReference>
<dbReference type="GO" id="GO:0016616">
    <property type="term" value="F:oxidoreductase activity, acting on the CH-OH group of donors, NAD or NADP as acceptor"/>
    <property type="evidence" value="ECO:0007669"/>
    <property type="project" value="TreeGrafter"/>
</dbReference>
<dbReference type="InterPro" id="IPR036291">
    <property type="entry name" value="NAD(P)-bd_dom_sf"/>
</dbReference>
<evidence type="ECO:0000256" key="2">
    <source>
        <dbReference type="ARBA" id="ARBA00022857"/>
    </source>
</evidence>
<dbReference type="AlphaFoldDB" id="A0AAD6E7T9"/>
<dbReference type="PANTHER" id="PTHR24322:SF736">
    <property type="entry name" value="RETINOL DEHYDROGENASE 10"/>
    <property type="match status" value="1"/>
</dbReference>